<evidence type="ECO:0000313" key="14">
    <source>
        <dbReference type="Proteomes" id="UP000198916"/>
    </source>
</evidence>
<dbReference type="Pfam" id="PF00912">
    <property type="entry name" value="Transgly"/>
    <property type="match status" value="1"/>
</dbReference>
<dbReference type="PANTHER" id="PTHR30400:SF0">
    <property type="entry name" value="BIOSYNTHETIC PEPTIDOGLYCAN TRANSGLYCOSYLASE"/>
    <property type="match status" value="1"/>
</dbReference>
<dbReference type="GO" id="GO:0005886">
    <property type="term" value="C:plasma membrane"/>
    <property type="evidence" value="ECO:0007669"/>
    <property type="project" value="UniProtKB-SubCell"/>
</dbReference>
<keyword evidence="8 11" id="KW-1133">Transmembrane helix</keyword>
<reference evidence="14" key="1">
    <citation type="submission" date="2016-10" db="EMBL/GenBank/DDBJ databases">
        <authorList>
            <person name="Varghese N."/>
            <person name="Submissions S."/>
        </authorList>
    </citation>
    <scope>NUCLEOTIDE SEQUENCE [LARGE SCALE GENOMIC DNA]</scope>
    <source>
        <strain evidence="14">Jip14</strain>
    </source>
</reference>
<organism evidence="13 14">
    <name type="scientific">Parapedobacter koreensis</name>
    <dbReference type="NCBI Taxonomy" id="332977"/>
    <lineage>
        <taxon>Bacteria</taxon>
        <taxon>Pseudomonadati</taxon>
        <taxon>Bacteroidota</taxon>
        <taxon>Sphingobacteriia</taxon>
        <taxon>Sphingobacteriales</taxon>
        <taxon>Sphingobacteriaceae</taxon>
        <taxon>Parapedobacter</taxon>
    </lineage>
</organism>
<dbReference type="Proteomes" id="UP000198916">
    <property type="component" value="Unassembled WGS sequence"/>
</dbReference>
<dbReference type="InterPro" id="IPR023346">
    <property type="entry name" value="Lysozyme-like_dom_sf"/>
</dbReference>
<comment type="pathway">
    <text evidence="11">Cell wall biogenesis; peptidoglycan biosynthesis.</text>
</comment>
<comment type="function">
    <text evidence="11">Peptidoglycan polymerase that catalyzes glycan chain elongation from lipid-linked precursors.</text>
</comment>
<evidence type="ECO:0000256" key="6">
    <source>
        <dbReference type="ARBA" id="ARBA00022960"/>
    </source>
</evidence>
<dbReference type="PANTHER" id="PTHR30400">
    <property type="entry name" value="MONOFUNCTIONAL BIOSYNTHETIC PEPTIDOGLYCAN TRANSGLYCOSYLASE"/>
    <property type="match status" value="1"/>
</dbReference>
<evidence type="ECO:0000256" key="8">
    <source>
        <dbReference type="ARBA" id="ARBA00022989"/>
    </source>
</evidence>
<keyword evidence="1 11" id="KW-1003">Cell membrane</keyword>
<keyword evidence="2" id="KW-0997">Cell inner membrane</keyword>
<protein>
    <recommendedName>
        <fullName evidence="11">Biosynthetic peptidoglycan transglycosylase</fullName>
        <ecNumber evidence="11">2.4.99.28</ecNumber>
    </recommendedName>
    <alternativeName>
        <fullName evidence="11">Glycan polymerase</fullName>
    </alternativeName>
    <alternativeName>
        <fullName evidence="11">Peptidoglycan glycosyltransferase MtgA</fullName>
        <shortName evidence="11">PGT</shortName>
    </alternativeName>
</protein>
<evidence type="ECO:0000256" key="7">
    <source>
        <dbReference type="ARBA" id="ARBA00022984"/>
    </source>
</evidence>
<evidence type="ECO:0000256" key="11">
    <source>
        <dbReference type="HAMAP-Rule" id="MF_00766"/>
    </source>
</evidence>
<dbReference type="GO" id="GO:0071555">
    <property type="term" value="P:cell wall organization"/>
    <property type="evidence" value="ECO:0007669"/>
    <property type="project" value="UniProtKB-KW"/>
</dbReference>
<dbReference type="Gene3D" id="1.10.3810.10">
    <property type="entry name" value="Biosynthetic peptidoglycan transglycosylase-like"/>
    <property type="match status" value="1"/>
</dbReference>
<evidence type="ECO:0000256" key="9">
    <source>
        <dbReference type="ARBA" id="ARBA00023136"/>
    </source>
</evidence>
<dbReference type="EMBL" id="FNZR01000008">
    <property type="protein sequence ID" value="SEL68487.1"/>
    <property type="molecule type" value="Genomic_DNA"/>
</dbReference>
<keyword evidence="14" id="KW-1185">Reference proteome</keyword>
<dbReference type="STRING" id="332977.SAMN05421740_108130"/>
<evidence type="ECO:0000256" key="1">
    <source>
        <dbReference type="ARBA" id="ARBA00022475"/>
    </source>
</evidence>
<dbReference type="GO" id="GO:0016763">
    <property type="term" value="F:pentosyltransferase activity"/>
    <property type="evidence" value="ECO:0007669"/>
    <property type="project" value="InterPro"/>
</dbReference>
<evidence type="ECO:0000259" key="12">
    <source>
        <dbReference type="Pfam" id="PF00912"/>
    </source>
</evidence>
<dbReference type="HAMAP" id="MF_00766">
    <property type="entry name" value="PGT_MtgA"/>
    <property type="match status" value="1"/>
</dbReference>
<keyword evidence="9 11" id="KW-0472">Membrane</keyword>
<evidence type="ECO:0000256" key="4">
    <source>
        <dbReference type="ARBA" id="ARBA00022679"/>
    </source>
</evidence>
<dbReference type="InterPro" id="IPR001264">
    <property type="entry name" value="Glyco_trans_51"/>
</dbReference>
<comment type="catalytic activity">
    <reaction evidence="11">
        <text>[GlcNAc-(1-&gt;4)-Mur2Ac(oyl-L-Ala-gamma-D-Glu-L-Lys-D-Ala-D-Ala)](n)-di-trans,octa-cis-undecaprenyl diphosphate + beta-D-GlcNAc-(1-&gt;4)-Mur2Ac(oyl-L-Ala-gamma-D-Glu-L-Lys-D-Ala-D-Ala)-di-trans,octa-cis-undecaprenyl diphosphate = [GlcNAc-(1-&gt;4)-Mur2Ac(oyl-L-Ala-gamma-D-Glu-L-Lys-D-Ala-D-Ala)](n+1)-di-trans,octa-cis-undecaprenyl diphosphate + di-trans,octa-cis-undecaprenyl diphosphate + H(+)</text>
        <dbReference type="Rhea" id="RHEA:23708"/>
        <dbReference type="Rhea" id="RHEA-COMP:9602"/>
        <dbReference type="Rhea" id="RHEA-COMP:9603"/>
        <dbReference type="ChEBI" id="CHEBI:15378"/>
        <dbReference type="ChEBI" id="CHEBI:58405"/>
        <dbReference type="ChEBI" id="CHEBI:60033"/>
        <dbReference type="ChEBI" id="CHEBI:78435"/>
        <dbReference type="EC" id="2.4.99.28"/>
    </reaction>
</comment>
<keyword evidence="7 11" id="KW-0573">Peptidoglycan synthesis</keyword>
<comment type="subcellular location">
    <subcellularLocation>
        <location evidence="11">Cell membrane</location>
        <topology evidence="11">Single-pass membrane protein</topology>
    </subcellularLocation>
</comment>
<dbReference type="SUPFAM" id="SSF53955">
    <property type="entry name" value="Lysozyme-like"/>
    <property type="match status" value="1"/>
</dbReference>
<dbReference type="UniPathway" id="UPA00219"/>
<keyword evidence="3 11" id="KW-0328">Glycosyltransferase</keyword>
<dbReference type="InterPro" id="IPR036950">
    <property type="entry name" value="PBP_transglycosylase"/>
</dbReference>
<keyword evidence="6 11" id="KW-0133">Cell shape</keyword>
<dbReference type="RefSeq" id="WP_090607534.1">
    <property type="nucleotide sequence ID" value="NZ_FNZR01000008.1"/>
</dbReference>
<accession>A0A1H7SAB5</accession>
<dbReference type="GO" id="GO:0009252">
    <property type="term" value="P:peptidoglycan biosynthetic process"/>
    <property type="evidence" value="ECO:0007669"/>
    <property type="project" value="UniProtKB-UniRule"/>
</dbReference>
<evidence type="ECO:0000313" key="13">
    <source>
        <dbReference type="EMBL" id="SEL68487.1"/>
    </source>
</evidence>
<evidence type="ECO:0000256" key="10">
    <source>
        <dbReference type="ARBA" id="ARBA00023316"/>
    </source>
</evidence>
<feature type="transmembrane region" description="Helical" evidence="11">
    <location>
        <begin position="32"/>
        <end position="59"/>
    </location>
</feature>
<evidence type="ECO:0000256" key="2">
    <source>
        <dbReference type="ARBA" id="ARBA00022519"/>
    </source>
</evidence>
<evidence type="ECO:0000256" key="3">
    <source>
        <dbReference type="ARBA" id="ARBA00022676"/>
    </source>
</evidence>
<dbReference type="InterPro" id="IPR011812">
    <property type="entry name" value="Pep_trsgly"/>
</dbReference>
<dbReference type="GO" id="GO:0008360">
    <property type="term" value="P:regulation of cell shape"/>
    <property type="evidence" value="ECO:0007669"/>
    <property type="project" value="UniProtKB-KW"/>
</dbReference>
<dbReference type="NCBIfam" id="TIGR02070">
    <property type="entry name" value="mono_pep_trsgly"/>
    <property type="match status" value="1"/>
</dbReference>
<proteinExistence type="inferred from homology"/>
<name>A0A1H7SAB5_9SPHI</name>
<dbReference type="GO" id="GO:0008955">
    <property type="term" value="F:peptidoglycan glycosyltransferase activity"/>
    <property type="evidence" value="ECO:0007669"/>
    <property type="project" value="UniProtKB-UniRule"/>
</dbReference>
<sequence length="244" mass="28229">MAAKRKRRKLTKSIVRFIPVIRNVYLRWTLRIVAYFFAVTLGWVLLLCFINPPITWLMVQRGFERKSDGKAWKITKQWVSYEDLSDNLKRAAISGEDARFMEHWGFDRKAIADAFRRNQGGGALRGGSTISQQTAKNVFLWPGRSWIRKGFETYFTVLIELFWSKKRILEVYLNVIETGDGLYGAEAATQYYYGKSASNLTKRQAALLIAVLPNPRRWSPAKPTAFINRKTNVIVRYMGYSDIP</sequence>
<dbReference type="EC" id="2.4.99.28" evidence="11"/>
<keyword evidence="4 11" id="KW-0808">Transferase</keyword>
<dbReference type="OrthoDB" id="9766909at2"/>
<dbReference type="AlphaFoldDB" id="A0A1H7SAB5"/>
<gene>
    <name evidence="11" type="primary">mtgA</name>
    <name evidence="13" type="ORF">SAMN05421740_108130</name>
</gene>
<evidence type="ECO:0000256" key="5">
    <source>
        <dbReference type="ARBA" id="ARBA00022692"/>
    </source>
</evidence>
<dbReference type="GO" id="GO:0009274">
    <property type="term" value="C:peptidoglycan-based cell wall"/>
    <property type="evidence" value="ECO:0007669"/>
    <property type="project" value="InterPro"/>
</dbReference>
<feature type="domain" description="Glycosyl transferase family 51" evidence="12">
    <location>
        <begin position="75"/>
        <end position="238"/>
    </location>
</feature>
<comment type="similarity">
    <text evidence="11">Belongs to the glycosyltransferase 51 family.</text>
</comment>
<keyword evidence="5 11" id="KW-0812">Transmembrane</keyword>
<keyword evidence="10 11" id="KW-0961">Cell wall biogenesis/degradation</keyword>